<dbReference type="RefSeq" id="WP_004607721.1">
    <property type="nucleotide sequence ID" value="NZ_AP024846.1"/>
</dbReference>
<keyword evidence="1" id="KW-0812">Transmembrane</keyword>
<reference evidence="2 3" key="1">
    <citation type="submission" date="2019-08" db="EMBL/GenBank/DDBJ databases">
        <title>In-depth cultivation of the pig gut microbiome towards novel bacterial diversity and tailored functional studies.</title>
        <authorList>
            <person name="Wylensek D."/>
            <person name="Hitch T.C.A."/>
            <person name="Clavel T."/>
        </authorList>
    </citation>
    <scope>NUCLEOTIDE SEQUENCE [LARGE SCALE GENOMIC DNA]</scope>
    <source>
        <strain evidence="2 3">BL-389-WT-3D</strain>
    </source>
</reference>
<proteinExistence type="predicted"/>
<feature type="transmembrane region" description="Helical" evidence="1">
    <location>
        <begin position="132"/>
        <end position="156"/>
    </location>
</feature>
<accession>A0A844F9N4</accession>
<organism evidence="2 3">
    <name type="scientific">Clostridium scindens (strain JCM 10418 / VPI 12708)</name>
    <dbReference type="NCBI Taxonomy" id="29347"/>
    <lineage>
        <taxon>Bacteria</taxon>
        <taxon>Bacillati</taxon>
        <taxon>Bacillota</taxon>
        <taxon>Clostridia</taxon>
        <taxon>Lachnospirales</taxon>
        <taxon>Lachnospiraceae</taxon>
    </lineage>
</organism>
<sequence length="246" mass="27968">MWTREQLKRNGKFAFQRNYWPCVGVAFIMTVVSAVFSVGSSWGNRRYSISATNYYNSGHHLFSHSYTRYFPRIGAAMGIVILLVALLVALLRIFIGNLLEVGGKRFFILNKNGAPDVATIFDGFKSGHYGNIVLTIFLRDLFISLWTLLLVIPGIVKIYEYLMVPYILAENPAMDRKSAFAISKRMMDGEKLKAFELTLSFLGWYFLSLITCGIVGIFYVNPYAEATMAELYAYNKAKAFQEGYIR</sequence>
<dbReference type="Proteomes" id="UP000462363">
    <property type="component" value="Unassembled WGS sequence"/>
</dbReference>
<dbReference type="Pfam" id="PF06161">
    <property type="entry name" value="DUF975"/>
    <property type="match status" value="1"/>
</dbReference>
<feature type="transmembrane region" description="Helical" evidence="1">
    <location>
        <begin position="73"/>
        <end position="95"/>
    </location>
</feature>
<dbReference type="PANTHER" id="PTHR40076:SF1">
    <property type="entry name" value="MEMBRANE PROTEIN"/>
    <property type="match status" value="1"/>
</dbReference>
<feature type="transmembrane region" description="Helical" evidence="1">
    <location>
        <begin position="201"/>
        <end position="220"/>
    </location>
</feature>
<evidence type="ECO:0000313" key="2">
    <source>
        <dbReference type="EMBL" id="MSS38854.1"/>
    </source>
</evidence>
<dbReference type="AlphaFoldDB" id="A0A844F9N4"/>
<dbReference type="PANTHER" id="PTHR40076">
    <property type="entry name" value="MEMBRANE PROTEIN-RELATED"/>
    <property type="match status" value="1"/>
</dbReference>
<comment type="caution">
    <text evidence="2">The sequence shown here is derived from an EMBL/GenBank/DDBJ whole genome shotgun (WGS) entry which is preliminary data.</text>
</comment>
<dbReference type="EMBL" id="VUMB01000001">
    <property type="protein sequence ID" value="MSS38854.1"/>
    <property type="molecule type" value="Genomic_DNA"/>
</dbReference>
<gene>
    <name evidence="2" type="ORF">FYJ37_00420</name>
</gene>
<keyword evidence="1" id="KW-0472">Membrane</keyword>
<dbReference type="GeneID" id="62696689"/>
<protein>
    <submittedName>
        <fullName evidence="2">DUF975 family protein</fullName>
    </submittedName>
</protein>
<name>A0A844F9N4_CLOSV</name>
<keyword evidence="1" id="KW-1133">Transmembrane helix</keyword>
<evidence type="ECO:0000256" key="1">
    <source>
        <dbReference type="SAM" id="Phobius"/>
    </source>
</evidence>
<feature type="transmembrane region" description="Helical" evidence="1">
    <location>
        <begin position="20"/>
        <end position="38"/>
    </location>
</feature>
<dbReference type="InterPro" id="IPR010380">
    <property type="entry name" value="DUF975"/>
</dbReference>
<evidence type="ECO:0000313" key="3">
    <source>
        <dbReference type="Proteomes" id="UP000462363"/>
    </source>
</evidence>